<dbReference type="Proteomes" id="UP000185911">
    <property type="component" value="Unassembled WGS sequence"/>
</dbReference>
<name>A0A1Q8YJF7_9BURK</name>
<keyword evidence="2" id="KW-1185">Reference proteome</keyword>
<dbReference type="RefSeq" id="WP_075585012.1">
    <property type="nucleotide sequence ID" value="NZ_MSYM01000005.1"/>
</dbReference>
<organism evidence="1 2">
    <name type="scientific">Rhodoferax antarcticus ANT.BR</name>
    <dbReference type="NCBI Taxonomy" id="1111071"/>
    <lineage>
        <taxon>Bacteria</taxon>
        <taxon>Pseudomonadati</taxon>
        <taxon>Pseudomonadota</taxon>
        <taxon>Betaproteobacteria</taxon>
        <taxon>Burkholderiales</taxon>
        <taxon>Comamonadaceae</taxon>
        <taxon>Rhodoferax</taxon>
    </lineage>
</organism>
<evidence type="ECO:0000313" key="2">
    <source>
        <dbReference type="Proteomes" id="UP000185911"/>
    </source>
</evidence>
<sequence length="195" mass="21386">MQPKTTQSTNPSSSLDLLRQFVGKKATAIVRYSWWEKEEVSTECNIPREQSFSFTSGPLAVVFEDGSVLGVASDPGINSVIVWLDRAAGQADISQTLSEDAELFPINASDETYSEPFWNKFAERTLSGFSILKSKEMNASEAGLPSELGLCFHFGSDERFIASHGLHNGSDDFSVIADSQFDPIARGKIEELPLL</sequence>
<comment type="caution">
    <text evidence="1">The sequence shown here is derived from an EMBL/GenBank/DDBJ whole genome shotgun (WGS) entry which is preliminary data.</text>
</comment>
<dbReference type="EMBL" id="MSYM01000005">
    <property type="protein sequence ID" value="OLP08087.1"/>
    <property type="molecule type" value="Genomic_DNA"/>
</dbReference>
<dbReference type="AlphaFoldDB" id="A0A1Q8YJF7"/>
<dbReference type="STRING" id="81479.RA876_15975"/>
<proteinExistence type="predicted"/>
<accession>A0A1Q8YJF7</accession>
<protein>
    <submittedName>
        <fullName evidence="1">Uncharacterized protein</fullName>
    </submittedName>
</protein>
<evidence type="ECO:0000313" key="1">
    <source>
        <dbReference type="EMBL" id="OLP08087.1"/>
    </source>
</evidence>
<gene>
    <name evidence="1" type="ORF">BLL52_0375</name>
</gene>
<reference evidence="1 2" key="1">
    <citation type="submission" date="2017-01" db="EMBL/GenBank/DDBJ databases">
        <title>Genome sequence of Rhodoferax antarcticus ANT.BR, a psychrophilic purple nonsulfur bacterium from an Antarctic microbial mat.</title>
        <authorList>
            <person name="Baker J."/>
            <person name="Riester C."/>
            <person name="Skinner B."/>
            <person name="Newell A."/>
            <person name="Swingley W."/>
            <person name="Madigan M."/>
            <person name="Jung D."/>
            <person name="Asao M."/>
            <person name="Chen M."/>
            <person name="Loughlin P."/>
            <person name="Pan H."/>
            <person name="Lin S."/>
            <person name="Li N."/>
            <person name="Shaw J."/>
            <person name="Prado M."/>
            <person name="Sherman C."/>
            <person name="Li X."/>
            <person name="Tang J."/>
            <person name="Blankenship R."/>
            <person name="Zhao T."/>
            <person name="Touchman J."/>
            <person name="Sattley M."/>
        </authorList>
    </citation>
    <scope>NUCLEOTIDE SEQUENCE [LARGE SCALE GENOMIC DNA]</scope>
    <source>
        <strain evidence="1 2">ANT.BR</strain>
    </source>
</reference>